<feature type="region of interest" description="Disordered" evidence="1">
    <location>
        <begin position="204"/>
        <end position="247"/>
    </location>
</feature>
<evidence type="ECO:0000313" key="3">
    <source>
        <dbReference type="Proteomes" id="UP000320762"/>
    </source>
</evidence>
<accession>A0A550CWI4</accession>
<feature type="compositionally biased region" description="Polar residues" evidence="1">
    <location>
        <begin position="608"/>
        <end position="636"/>
    </location>
</feature>
<gene>
    <name evidence="2" type="ORF">BD626DRAFT_473105</name>
</gene>
<feature type="compositionally biased region" description="Polar residues" evidence="1">
    <location>
        <begin position="544"/>
        <end position="555"/>
    </location>
</feature>
<comment type="caution">
    <text evidence="2">The sequence shown here is derived from an EMBL/GenBank/DDBJ whole genome shotgun (WGS) entry which is preliminary data.</text>
</comment>
<dbReference type="EMBL" id="VDMD01000001">
    <property type="protein sequence ID" value="TRM69156.1"/>
    <property type="molecule type" value="Genomic_DNA"/>
</dbReference>
<feature type="compositionally biased region" description="Low complexity" evidence="1">
    <location>
        <begin position="533"/>
        <end position="542"/>
    </location>
</feature>
<proteinExistence type="predicted"/>
<organism evidence="2 3">
    <name type="scientific">Schizophyllum amplum</name>
    <dbReference type="NCBI Taxonomy" id="97359"/>
    <lineage>
        <taxon>Eukaryota</taxon>
        <taxon>Fungi</taxon>
        <taxon>Dikarya</taxon>
        <taxon>Basidiomycota</taxon>
        <taxon>Agaricomycotina</taxon>
        <taxon>Agaricomycetes</taxon>
        <taxon>Agaricomycetidae</taxon>
        <taxon>Agaricales</taxon>
        <taxon>Schizophyllaceae</taxon>
        <taxon>Schizophyllum</taxon>
    </lineage>
</organism>
<feature type="compositionally biased region" description="Low complexity" evidence="1">
    <location>
        <begin position="494"/>
        <end position="513"/>
    </location>
</feature>
<feature type="compositionally biased region" description="Low complexity" evidence="1">
    <location>
        <begin position="578"/>
        <end position="607"/>
    </location>
</feature>
<feature type="region of interest" description="Disordered" evidence="1">
    <location>
        <begin position="427"/>
        <end position="636"/>
    </location>
</feature>
<name>A0A550CWI4_9AGAR</name>
<feature type="compositionally biased region" description="Low complexity" evidence="1">
    <location>
        <begin position="458"/>
        <end position="471"/>
    </location>
</feature>
<keyword evidence="3" id="KW-1185">Reference proteome</keyword>
<dbReference type="OrthoDB" id="2919059at2759"/>
<feature type="compositionally biased region" description="Low complexity" evidence="1">
    <location>
        <begin position="556"/>
        <end position="568"/>
    </location>
</feature>
<evidence type="ECO:0000313" key="2">
    <source>
        <dbReference type="EMBL" id="TRM69156.1"/>
    </source>
</evidence>
<dbReference type="Proteomes" id="UP000320762">
    <property type="component" value="Unassembled WGS sequence"/>
</dbReference>
<evidence type="ECO:0000256" key="1">
    <source>
        <dbReference type="SAM" id="MobiDB-lite"/>
    </source>
</evidence>
<reference evidence="2 3" key="1">
    <citation type="journal article" date="2019" name="New Phytol.">
        <title>Comparative genomics reveals unique wood-decay strategies and fruiting body development in the Schizophyllaceae.</title>
        <authorList>
            <person name="Almasi E."/>
            <person name="Sahu N."/>
            <person name="Krizsan K."/>
            <person name="Balint B."/>
            <person name="Kovacs G.M."/>
            <person name="Kiss B."/>
            <person name="Cseklye J."/>
            <person name="Drula E."/>
            <person name="Henrissat B."/>
            <person name="Nagy I."/>
            <person name="Chovatia M."/>
            <person name="Adam C."/>
            <person name="LaButti K."/>
            <person name="Lipzen A."/>
            <person name="Riley R."/>
            <person name="Grigoriev I.V."/>
            <person name="Nagy L.G."/>
        </authorList>
    </citation>
    <scope>NUCLEOTIDE SEQUENCE [LARGE SCALE GENOMIC DNA]</scope>
    <source>
        <strain evidence="2 3">NL-1724</strain>
    </source>
</reference>
<protein>
    <submittedName>
        <fullName evidence="2">Uncharacterized protein</fullName>
    </submittedName>
</protein>
<dbReference type="AlphaFoldDB" id="A0A550CWI4"/>
<sequence length="636" mass="69229">MFLRMEYEVKIPRHLPLGLAADVRPYLLDGIMENGSSVQSMLQLRSDGRKRHDALRKKAPTSAWPKEVLEGYAAGEIAYAENLNNRLRDQKDAVSTWIKSSLDDDACYSRLREEPRQARCDALAGIRILDFPEEEEISPGMNACSLVEKDSPAPMPRTGVSSTVMFARAQELAQKDSDNPRGGLGLPDHKDLAQQALERVTHLGSGFASSSPPSSVDVLPANEDLRTPNSTSHDDEGASMRAEASTNMPEPPLMLRSLVIDFYFAEYKRSHDWVFTLQCLNQAYIYLTHSVHKMAALDIYECPAFCLATDGPIGYVYVAYGVKIGSDVLRPFTGPPVLVWIASRDPPKYDLTDYKQTIQFCTFLLCLRHEHAERVRRRFEEVRLSLVARVKQNDPTLRWTLEQQLDELKNKLDAFEQRQDAALRKVERLRRQHDAPTTVEGPAENGGRATSVDSGQPAGRARASGTTATSADSDRASQLARTRKSAKTTSSDVTGAGSSQPAQSQAATPAPGARSSHSQTLLPPQAQKRSARARSSSRVAARNQPLSDASLQVNPAGSSSQAGDSSQANPAETRLRSRAPSRAASGSSQAKPAAASSQAKPRSRAPSMSQSKPGSGSPQTNRTGGPSQPKSSRPAS</sequence>